<evidence type="ECO:0000313" key="3">
    <source>
        <dbReference type="Proteomes" id="UP000566985"/>
    </source>
</evidence>
<gene>
    <name evidence="2" type="ORF">HU668_23695</name>
</gene>
<dbReference type="Proteomes" id="UP000566985">
    <property type="component" value="Unassembled WGS sequence"/>
</dbReference>
<feature type="domain" description="DUF4145" evidence="1">
    <location>
        <begin position="131"/>
        <end position="223"/>
    </location>
</feature>
<evidence type="ECO:0000313" key="2">
    <source>
        <dbReference type="EMBL" id="NUY99426.1"/>
    </source>
</evidence>
<proteinExistence type="predicted"/>
<dbReference type="RefSeq" id="WP_069730089.1">
    <property type="nucleotide sequence ID" value="NZ_JABWPE010000061.1"/>
</dbReference>
<dbReference type="EMBL" id="JABWPM010000059">
    <property type="protein sequence ID" value="NUY99426.1"/>
    <property type="molecule type" value="Genomic_DNA"/>
</dbReference>
<name>A0A7Y6NJ67_9GAMM</name>
<dbReference type="Pfam" id="PF13643">
    <property type="entry name" value="DUF4145"/>
    <property type="match status" value="1"/>
</dbReference>
<dbReference type="AlphaFoldDB" id="A0A7Y6NJ67"/>
<dbReference type="InterPro" id="IPR025285">
    <property type="entry name" value="DUF4145"/>
</dbReference>
<organism evidence="2 3">
    <name type="scientific">Pantoea brenneri</name>
    <dbReference type="NCBI Taxonomy" id="472694"/>
    <lineage>
        <taxon>Bacteria</taxon>
        <taxon>Pseudomonadati</taxon>
        <taxon>Pseudomonadota</taxon>
        <taxon>Gammaproteobacteria</taxon>
        <taxon>Enterobacterales</taxon>
        <taxon>Erwiniaceae</taxon>
        <taxon>Pantoea</taxon>
    </lineage>
</organism>
<accession>A0A7Y6NJ67</accession>
<evidence type="ECO:0000259" key="1">
    <source>
        <dbReference type="Pfam" id="PF13643"/>
    </source>
</evidence>
<protein>
    <submittedName>
        <fullName evidence="2">DUF4145 domain-containing protein</fullName>
    </submittedName>
</protein>
<comment type="caution">
    <text evidence="2">The sequence shown here is derived from an EMBL/GenBank/DDBJ whole genome shotgun (WGS) entry which is preliminary data.</text>
</comment>
<dbReference type="GeneID" id="57348237"/>
<sequence length="254" mass="28569">MSDSLFKSFTQGNCPRWRCPDCFNETLAIVPESFCKIYTAATTRFKDDDNFGAEHAKYVFSCMLRCVRADCQETVAVTGNGWIREDNDYDYSGQTVTTYTDYFVATTFFPALPLFDIPADCPEPVLDQLNEISSLMTGHPAAAANAIRSLLETLLDDLSIPREELRPGKAPRPLKLHDRLEKHKAMSGSHYDGMMALKIFGNAGSHGGSPIKQQHLEDACAVLELLINQLYMRKPDLSFQIERLNQAFAKKHFD</sequence>
<reference evidence="2 3" key="1">
    <citation type="submission" date="2020-05" db="EMBL/GenBank/DDBJ databases">
        <title>Whole Genome Sequences of Enterobacteriales Associated with the International Space Station.</title>
        <authorList>
            <person name="Bharadwaj A."/>
            <person name="Daudu R."/>
            <person name="Singh N."/>
            <person name="Wood J."/>
            <person name="Debieu M."/>
            <person name="Mason C."/>
            <person name="Wang C."/>
            <person name="Venkateswaran K."/>
        </authorList>
    </citation>
    <scope>NUCLEOTIDE SEQUENCE [LARGE SCALE GENOMIC DNA]</scope>
    <source>
        <strain evidence="2 3">IF5SW-B1</strain>
    </source>
</reference>